<feature type="domain" description="Nucleotidyl transferase" evidence="1">
    <location>
        <begin position="36"/>
        <end position="265"/>
    </location>
</feature>
<dbReference type="InterPro" id="IPR005835">
    <property type="entry name" value="NTP_transferase_dom"/>
</dbReference>
<sequence length="281" mass="31921">MSLINLDVSRILKNRAKNKNKNNHVIRVSTKEKTVGVVLCGGEGKRLRPLTYYFQKAMIPVGAQQKPLLEYIVRLLSYHGLKKLVLLVGYKGQQIVNYFDNGERYGVEISYVWDNPAYGGNGGALYNAYEQGHFNNAENVLVYYGDILSDINIADFLAFHEKNQFTATLALSTNYRVAVGVAEVKGERVVDLVEKPPLGKPVTIGIVVFRRNSFEYLRELVETKKEVDIMGDFIRVLLNRGLSIGGYITDAFWFDLGTTEAYEKLDPNEVDRRFSFLFQKK</sequence>
<comment type="caution">
    <text evidence="2">The sequence shown here is derived from an EMBL/GenBank/DDBJ whole genome shotgun (WGS) entry which is preliminary data.</text>
</comment>
<name>A0A7C1CEE0_9CREN</name>
<dbReference type="GO" id="GO:0016740">
    <property type="term" value="F:transferase activity"/>
    <property type="evidence" value="ECO:0007669"/>
    <property type="project" value="UniProtKB-KW"/>
</dbReference>
<accession>A0A7C1CEE0</accession>
<organism evidence="2">
    <name type="scientific">Thermofilum adornatum</name>
    <dbReference type="NCBI Taxonomy" id="1365176"/>
    <lineage>
        <taxon>Archaea</taxon>
        <taxon>Thermoproteota</taxon>
        <taxon>Thermoprotei</taxon>
        <taxon>Thermofilales</taxon>
        <taxon>Thermofilaceae</taxon>
        <taxon>Thermofilum</taxon>
    </lineage>
</organism>
<dbReference type="InterPro" id="IPR029044">
    <property type="entry name" value="Nucleotide-diphossugar_trans"/>
</dbReference>
<dbReference type="CDD" id="cd04181">
    <property type="entry name" value="NTP_transferase"/>
    <property type="match status" value="1"/>
</dbReference>
<protein>
    <submittedName>
        <fullName evidence="2">Nucleotidyltransferase family protein</fullName>
    </submittedName>
</protein>
<reference evidence="2" key="1">
    <citation type="journal article" date="2020" name="mSystems">
        <title>Genome- and Community-Level Interaction Insights into Carbon Utilization and Element Cycling Functions of Hydrothermarchaeota in Hydrothermal Sediment.</title>
        <authorList>
            <person name="Zhou Z."/>
            <person name="Liu Y."/>
            <person name="Xu W."/>
            <person name="Pan J."/>
            <person name="Luo Z.H."/>
            <person name="Li M."/>
        </authorList>
    </citation>
    <scope>NUCLEOTIDE SEQUENCE [LARGE SCALE GENOMIC DNA]</scope>
    <source>
        <strain evidence="2">SpSt-116</strain>
    </source>
</reference>
<dbReference type="PANTHER" id="PTHR22572">
    <property type="entry name" value="SUGAR-1-PHOSPHATE GUANYL TRANSFERASE"/>
    <property type="match status" value="1"/>
</dbReference>
<dbReference type="Pfam" id="PF00483">
    <property type="entry name" value="NTP_transferase"/>
    <property type="match status" value="1"/>
</dbReference>
<keyword evidence="2" id="KW-0808">Transferase</keyword>
<dbReference type="AlphaFoldDB" id="A0A7C1CEE0"/>
<dbReference type="SUPFAM" id="SSF53448">
    <property type="entry name" value="Nucleotide-diphospho-sugar transferases"/>
    <property type="match status" value="1"/>
</dbReference>
<evidence type="ECO:0000313" key="2">
    <source>
        <dbReference type="EMBL" id="HDP15381.1"/>
    </source>
</evidence>
<evidence type="ECO:0000259" key="1">
    <source>
        <dbReference type="Pfam" id="PF00483"/>
    </source>
</evidence>
<proteinExistence type="predicted"/>
<dbReference type="EMBL" id="DSAY01000116">
    <property type="protein sequence ID" value="HDP15381.1"/>
    <property type="molecule type" value="Genomic_DNA"/>
</dbReference>
<gene>
    <name evidence="2" type="ORF">ENN26_06390</name>
</gene>
<dbReference type="Gene3D" id="3.90.550.10">
    <property type="entry name" value="Spore Coat Polysaccharide Biosynthesis Protein SpsA, Chain A"/>
    <property type="match status" value="1"/>
</dbReference>
<dbReference type="InterPro" id="IPR050486">
    <property type="entry name" value="Mannose-1P_guanyltransferase"/>
</dbReference>